<protein>
    <submittedName>
        <fullName evidence="1">Uncharacterized protein</fullName>
    </submittedName>
</protein>
<dbReference type="Proteomes" id="UP000593571">
    <property type="component" value="Unassembled WGS sequence"/>
</dbReference>
<evidence type="ECO:0000313" key="1">
    <source>
        <dbReference type="EMBL" id="KAF6485637.1"/>
    </source>
</evidence>
<gene>
    <name evidence="1" type="ORF">HJG63_010772</name>
</gene>
<name>A0A7J8IM34_ROUAE</name>
<evidence type="ECO:0000313" key="2">
    <source>
        <dbReference type="Proteomes" id="UP000593571"/>
    </source>
</evidence>
<reference evidence="1 2" key="1">
    <citation type="journal article" date="2020" name="Nature">
        <title>Six reference-quality genomes reveal evolution of bat adaptations.</title>
        <authorList>
            <person name="Jebb D."/>
            <person name="Huang Z."/>
            <person name="Pippel M."/>
            <person name="Hughes G.M."/>
            <person name="Lavrichenko K."/>
            <person name="Devanna P."/>
            <person name="Winkler S."/>
            <person name="Jermiin L.S."/>
            <person name="Skirmuntt E.C."/>
            <person name="Katzourakis A."/>
            <person name="Burkitt-Gray L."/>
            <person name="Ray D.A."/>
            <person name="Sullivan K.A.M."/>
            <person name="Roscito J.G."/>
            <person name="Kirilenko B.M."/>
            <person name="Davalos L.M."/>
            <person name="Corthals A.P."/>
            <person name="Power M.L."/>
            <person name="Jones G."/>
            <person name="Ransome R.D."/>
            <person name="Dechmann D.K.N."/>
            <person name="Locatelli A.G."/>
            <person name="Puechmaille S.J."/>
            <person name="Fedrigo O."/>
            <person name="Jarvis E.D."/>
            <person name="Hiller M."/>
            <person name="Vernes S.C."/>
            <person name="Myers E.W."/>
            <person name="Teeling E.C."/>
        </authorList>
    </citation>
    <scope>NUCLEOTIDE SEQUENCE [LARGE SCALE GENOMIC DNA]</scope>
    <source>
        <strain evidence="1">MRouAeg1</strain>
        <tissue evidence="1">Muscle</tissue>
    </source>
</reference>
<organism evidence="1 2">
    <name type="scientific">Rousettus aegyptiacus</name>
    <name type="common">Egyptian fruit bat</name>
    <name type="synonym">Pteropus aegyptiacus</name>
    <dbReference type="NCBI Taxonomy" id="9407"/>
    <lineage>
        <taxon>Eukaryota</taxon>
        <taxon>Metazoa</taxon>
        <taxon>Chordata</taxon>
        <taxon>Craniata</taxon>
        <taxon>Vertebrata</taxon>
        <taxon>Euteleostomi</taxon>
        <taxon>Mammalia</taxon>
        <taxon>Eutheria</taxon>
        <taxon>Laurasiatheria</taxon>
        <taxon>Chiroptera</taxon>
        <taxon>Yinpterochiroptera</taxon>
        <taxon>Pteropodoidea</taxon>
        <taxon>Pteropodidae</taxon>
        <taxon>Rousettinae</taxon>
        <taxon>Rousettus</taxon>
    </lineage>
</organism>
<accession>A0A7J8IM34</accession>
<proteinExistence type="predicted"/>
<keyword evidence="2" id="KW-1185">Reference proteome</keyword>
<sequence length="133" mass="14214">MKTKIKDALFAAPALQHLGGRIFCGFFLLIPSHVCLIPLCHFNGMPAPICRAARQAGSLAMVIQQSANSHRRLGSAGGVGRHGEITEICPWGLRACAGGQCFLFHVSQGEPDMQVRVPHGACCVPFWSPPHSG</sequence>
<dbReference type="AlphaFoldDB" id="A0A7J8IM34"/>
<dbReference type="EMBL" id="JACASE010000003">
    <property type="protein sequence ID" value="KAF6485637.1"/>
    <property type="molecule type" value="Genomic_DNA"/>
</dbReference>
<comment type="caution">
    <text evidence="1">The sequence shown here is derived from an EMBL/GenBank/DDBJ whole genome shotgun (WGS) entry which is preliminary data.</text>
</comment>